<dbReference type="Proteomes" id="UP000184447">
    <property type="component" value="Unassembled WGS sequence"/>
</dbReference>
<dbReference type="EC" id="5.2.1.8" evidence="4"/>
<keyword evidence="7" id="KW-1185">Reference proteome</keyword>
<dbReference type="GO" id="GO:0003755">
    <property type="term" value="F:peptidyl-prolyl cis-trans isomerase activity"/>
    <property type="evidence" value="ECO:0007669"/>
    <property type="project" value="UniProtKB-UniRule"/>
</dbReference>
<evidence type="ECO:0000256" key="2">
    <source>
        <dbReference type="ARBA" id="ARBA00023110"/>
    </source>
</evidence>
<keyword evidence="2 4" id="KW-0697">Rotamase</keyword>
<dbReference type="AlphaFoldDB" id="A0A1M5TH40"/>
<gene>
    <name evidence="6" type="ORF">SAMN02745207_01299</name>
</gene>
<evidence type="ECO:0000256" key="4">
    <source>
        <dbReference type="RuleBase" id="RU363019"/>
    </source>
</evidence>
<dbReference type="PROSITE" id="PS50072">
    <property type="entry name" value="CSA_PPIASE_2"/>
    <property type="match status" value="1"/>
</dbReference>
<dbReference type="Pfam" id="PF00160">
    <property type="entry name" value="Pro_isomerase"/>
    <property type="match status" value="1"/>
</dbReference>
<dbReference type="PANTHER" id="PTHR45625">
    <property type="entry name" value="PEPTIDYL-PROLYL CIS-TRANS ISOMERASE-RELATED"/>
    <property type="match status" value="1"/>
</dbReference>
<dbReference type="InterPro" id="IPR029000">
    <property type="entry name" value="Cyclophilin-like_dom_sf"/>
</dbReference>
<evidence type="ECO:0000313" key="7">
    <source>
        <dbReference type="Proteomes" id="UP000184447"/>
    </source>
</evidence>
<proteinExistence type="inferred from homology"/>
<dbReference type="InterPro" id="IPR044666">
    <property type="entry name" value="Cyclophilin_A-like"/>
</dbReference>
<keyword evidence="3 4" id="KW-0413">Isomerase</keyword>
<comment type="function">
    <text evidence="1 4">PPIases accelerate the folding of proteins. It catalyzes the cis-trans isomerization of proline imidic peptide bonds in oligopeptides.</text>
</comment>
<keyword evidence="4" id="KW-0732">Signal</keyword>
<dbReference type="PROSITE" id="PS51257">
    <property type="entry name" value="PROKAR_LIPOPROTEIN"/>
    <property type="match status" value="1"/>
</dbReference>
<evidence type="ECO:0000259" key="5">
    <source>
        <dbReference type="PROSITE" id="PS50072"/>
    </source>
</evidence>
<dbReference type="SUPFAM" id="SSF50891">
    <property type="entry name" value="Cyclophilin-like"/>
    <property type="match status" value="1"/>
</dbReference>
<evidence type="ECO:0000256" key="3">
    <source>
        <dbReference type="ARBA" id="ARBA00023235"/>
    </source>
</evidence>
<feature type="signal peptide" evidence="4">
    <location>
        <begin position="1"/>
        <end position="21"/>
    </location>
</feature>
<comment type="catalytic activity">
    <reaction evidence="4">
        <text>[protein]-peptidylproline (omega=180) = [protein]-peptidylproline (omega=0)</text>
        <dbReference type="Rhea" id="RHEA:16237"/>
        <dbReference type="Rhea" id="RHEA-COMP:10747"/>
        <dbReference type="Rhea" id="RHEA-COMP:10748"/>
        <dbReference type="ChEBI" id="CHEBI:83833"/>
        <dbReference type="ChEBI" id="CHEBI:83834"/>
        <dbReference type="EC" id="5.2.1.8"/>
    </reaction>
</comment>
<dbReference type="OrthoDB" id="9807797at2"/>
<dbReference type="RefSeq" id="WP_073337625.1">
    <property type="nucleotide sequence ID" value="NZ_FQXM01000006.1"/>
</dbReference>
<dbReference type="Gene3D" id="2.40.100.10">
    <property type="entry name" value="Cyclophilin-like"/>
    <property type="match status" value="1"/>
</dbReference>
<comment type="similarity">
    <text evidence="4">Belongs to the cyclophilin-type PPIase family.</text>
</comment>
<protein>
    <recommendedName>
        <fullName evidence="4">Peptidyl-prolyl cis-trans isomerase</fullName>
        <shortName evidence="4">PPIase</shortName>
        <ecNumber evidence="4">5.2.1.8</ecNumber>
    </recommendedName>
</protein>
<name>A0A1M5TH40_9CLOT</name>
<feature type="domain" description="PPIase cyclophilin-type" evidence="5">
    <location>
        <begin position="59"/>
        <end position="204"/>
    </location>
</feature>
<evidence type="ECO:0000256" key="1">
    <source>
        <dbReference type="ARBA" id="ARBA00002388"/>
    </source>
</evidence>
<accession>A0A1M5TH40</accession>
<dbReference type="PRINTS" id="PR00153">
    <property type="entry name" value="CSAPPISMRASE"/>
</dbReference>
<dbReference type="EMBL" id="FQXM01000006">
    <property type="protein sequence ID" value="SHH50072.1"/>
    <property type="molecule type" value="Genomic_DNA"/>
</dbReference>
<sequence>MKKKNYFLIMISMILVFMVGCTDKTSNNSTVNNNDNSSETPLEFNGPKPIVTIILNDDSQMTLELYPEIAPNTVNNFISLINKKYYDGIIFHRVIEGFMIQGGDPTGTGTGGPGYSIDGEFSSNKFQNDLKHTRGVISMARSGDPNSAGSQFFIMHEDYPSLDGEYAAFGKLIEGFEVLDRIATVEKDSKDKPIEDIVMKTISVDLNGYEWKEPDIN</sequence>
<feature type="chain" id="PRO_5039751848" description="Peptidyl-prolyl cis-trans isomerase" evidence="4">
    <location>
        <begin position="22"/>
        <end position="217"/>
    </location>
</feature>
<organism evidence="6 7">
    <name type="scientific">Clostridium grantii DSM 8605</name>
    <dbReference type="NCBI Taxonomy" id="1121316"/>
    <lineage>
        <taxon>Bacteria</taxon>
        <taxon>Bacillati</taxon>
        <taxon>Bacillota</taxon>
        <taxon>Clostridia</taxon>
        <taxon>Eubacteriales</taxon>
        <taxon>Clostridiaceae</taxon>
        <taxon>Clostridium</taxon>
    </lineage>
</organism>
<dbReference type="STRING" id="1121316.SAMN02745207_01299"/>
<reference evidence="6 7" key="1">
    <citation type="submission" date="2016-11" db="EMBL/GenBank/DDBJ databases">
        <authorList>
            <person name="Jaros S."/>
            <person name="Januszkiewicz K."/>
            <person name="Wedrychowicz H."/>
        </authorList>
    </citation>
    <scope>NUCLEOTIDE SEQUENCE [LARGE SCALE GENOMIC DNA]</scope>
    <source>
        <strain evidence="6 7">DSM 8605</strain>
    </source>
</reference>
<dbReference type="PANTHER" id="PTHR45625:SF4">
    <property type="entry name" value="PEPTIDYLPROLYL ISOMERASE DOMAIN AND WD REPEAT-CONTAINING PROTEIN 1"/>
    <property type="match status" value="1"/>
</dbReference>
<evidence type="ECO:0000313" key="6">
    <source>
        <dbReference type="EMBL" id="SHH50072.1"/>
    </source>
</evidence>
<dbReference type="CDD" id="cd00317">
    <property type="entry name" value="cyclophilin"/>
    <property type="match status" value="1"/>
</dbReference>
<dbReference type="InterPro" id="IPR002130">
    <property type="entry name" value="Cyclophilin-type_PPIase_dom"/>
</dbReference>